<protein>
    <submittedName>
        <fullName evidence="1">Uncharacterized protein</fullName>
    </submittedName>
</protein>
<proteinExistence type="predicted"/>
<sequence>MLLAEIDQIKLYPDHYILCIASLRFFYYSLSKKFFMNKTFSR</sequence>
<name>K7ZDC9_9PROT</name>
<dbReference type="EMBL" id="CP003539">
    <property type="protein sequence ID" value="AFX99416.1"/>
    <property type="molecule type" value="Genomic_DNA"/>
</dbReference>
<evidence type="ECO:0000313" key="2">
    <source>
        <dbReference type="Proteomes" id="UP000010077"/>
    </source>
</evidence>
<dbReference type="KEGG" id="thal:A1OE_1242"/>
<dbReference type="HOGENOM" id="CLU_3248770_0_0_5"/>
<dbReference type="Proteomes" id="UP000010077">
    <property type="component" value="Chromosome"/>
</dbReference>
<evidence type="ECO:0000313" key="1">
    <source>
        <dbReference type="EMBL" id="AFX99416.1"/>
    </source>
</evidence>
<organism evidence="1 2">
    <name type="scientific">Candidatus Endolissoclinum faulkneri L2</name>
    <dbReference type="NCBI Taxonomy" id="1193729"/>
    <lineage>
        <taxon>Bacteria</taxon>
        <taxon>Pseudomonadati</taxon>
        <taxon>Pseudomonadota</taxon>
        <taxon>Alphaproteobacteria</taxon>
        <taxon>Rhodospirillales</taxon>
        <taxon>Rhodospirillaceae</taxon>
        <taxon>Candidatus Endolissoclinum</taxon>
    </lineage>
</organism>
<keyword evidence="2" id="KW-1185">Reference proteome</keyword>
<accession>K7ZDC9</accession>
<reference evidence="1 2" key="1">
    <citation type="journal article" date="2012" name="Proc. Natl. Acad. Sci. U.S.A.">
        <title>Genome streamlining and chemical defense in a coral reef symbiosis.</title>
        <authorList>
            <person name="Kwan J.C."/>
            <person name="Donia M.S."/>
            <person name="Han A.W."/>
            <person name="Hirose E."/>
            <person name="Haygood M.G."/>
            <person name="Schmidt E.W."/>
        </authorList>
    </citation>
    <scope>NUCLEOTIDE SEQUENCE [LARGE SCALE GENOMIC DNA]</scope>
    <source>
        <strain evidence="1 2">L2</strain>
    </source>
</reference>
<dbReference type="AlphaFoldDB" id="K7ZDC9"/>
<gene>
    <name evidence="1" type="ORF">A1OE_1242</name>
</gene>